<proteinExistence type="predicted"/>
<name>A0A3M9M7Y7_9MICO</name>
<dbReference type="RefSeq" id="WP_123271531.1">
    <property type="nucleotide sequence ID" value="NZ_RJJQ01000010.1"/>
</dbReference>
<evidence type="ECO:0000313" key="1">
    <source>
        <dbReference type="EMBL" id="RNI21684.1"/>
    </source>
</evidence>
<sequence>MTPLPWRDHPAARAELRDAAIWYDDRDTGLGDRLLATARAEVSFIQSWPDAAPLYSGRRRVPVIRRKSVETFPYGIIYFVRDNEVIVVAYAHEKRRPGYWRKRLDDLG</sequence>
<dbReference type="OrthoDB" id="278204at2"/>
<gene>
    <name evidence="1" type="ORF">EFY87_11075</name>
</gene>
<accession>A0A3M9M7Y7</accession>
<reference evidence="1 2" key="1">
    <citation type="submission" date="2018-11" db="EMBL/GenBank/DDBJ databases">
        <title>Draft genome of Simplicispira Flexivirga sp. BO-16.</title>
        <authorList>
            <person name="Im W.T."/>
        </authorList>
    </citation>
    <scope>NUCLEOTIDE SEQUENCE [LARGE SCALE GENOMIC DNA]</scope>
    <source>
        <strain evidence="1 2">BO-16</strain>
    </source>
</reference>
<dbReference type="EMBL" id="RJJQ01000010">
    <property type="protein sequence ID" value="RNI21684.1"/>
    <property type="molecule type" value="Genomic_DNA"/>
</dbReference>
<keyword evidence="2" id="KW-1185">Reference proteome</keyword>
<dbReference type="InterPro" id="IPR035093">
    <property type="entry name" value="RelE/ParE_toxin_dom_sf"/>
</dbReference>
<dbReference type="AlphaFoldDB" id="A0A3M9M7Y7"/>
<organism evidence="1 2">
    <name type="scientific">Flexivirga caeni</name>
    <dbReference type="NCBI Taxonomy" id="2294115"/>
    <lineage>
        <taxon>Bacteria</taxon>
        <taxon>Bacillati</taxon>
        <taxon>Actinomycetota</taxon>
        <taxon>Actinomycetes</taxon>
        <taxon>Micrococcales</taxon>
        <taxon>Dermacoccaceae</taxon>
        <taxon>Flexivirga</taxon>
    </lineage>
</organism>
<protein>
    <submittedName>
        <fullName evidence="1">Type II toxin-antitoxin system RelE/ParE family toxin</fullName>
    </submittedName>
</protein>
<dbReference type="Gene3D" id="3.30.2310.20">
    <property type="entry name" value="RelE-like"/>
    <property type="match status" value="1"/>
</dbReference>
<dbReference type="Proteomes" id="UP000271678">
    <property type="component" value="Unassembled WGS sequence"/>
</dbReference>
<evidence type="ECO:0000313" key="2">
    <source>
        <dbReference type="Proteomes" id="UP000271678"/>
    </source>
</evidence>
<comment type="caution">
    <text evidence="1">The sequence shown here is derived from an EMBL/GenBank/DDBJ whole genome shotgun (WGS) entry which is preliminary data.</text>
</comment>